<protein>
    <recommendedName>
        <fullName evidence="1">Gypsy retrotransposon integrase-like protein 1</fullName>
    </recommendedName>
</protein>
<evidence type="ECO:0000256" key="2">
    <source>
        <dbReference type="SAM" id="MobiDB-lite"/>
    </source>
</evidence>
<dbReference type="InterPro" id="IPR041588">
    <property type="entry name" value="Integrase_H2C2"/>
</dbReference>
<sequence>FDYTLTYRPGHKNTKADALSRIHSPDPPTEQPEPVFPPAVFVCPIQWPLDEEIAQATLKEPAPPGGPEGKTYVPTSLRLTLLDSAHTSPGSGHPGSQRTLSLLQGRYWWPHMHQDVTRIKGRSVCAMPTTPRRLPEGKLETMDIH</sequence>
<accession>A0ABD0NNC8</accession>
<feature type="domain" description="Integrase zinc-binding" evidence="3">
    <location>
        <begin position="73"/>
        <end position="118"/>
    </location>
</feature>
<evidence type="ECO:0000313" key="4">
    <source>
        <dbReference type="EMBL" id="KAL0161838.1"/>
    </source>
</evidence>
<proteinExistence type="predicted"/>
<feature type="compositionally biased region" description="Basic and acidic residues" evidence="2">
    <location>
        <begin position="14"/>
        <end position="24"/>
    </location>
</feature>
<gene>
    <name evidence="4" type="ORF">M9458_041234</name>
</gene>
<name>A0ABD0NNC8_CIRMR</name>
<comment type="caution">
    <text evidence="4">The sequence shown here is derived from an EMBL/GenBank/DDBJ whole genome shotgun (WGS) entry which is preliminary data.</text>
</comment>
<feature type="region of interest" description="Disordered" evidence="2">
    <location>
        <begin position="8"/>
        <end position="34"/>
    </location>
</feature>
<dbReference type="Pfam" id="PF17921">
    <property type="entry name" value="Integrase_H2C2"/>
    <property type="match status" value="1"/>
</dbReference>
<dbReference type="EMBL" id="JAMKFB020000021">
    <property type="protein sequence ID" value="KAL0161838.1"/>
    <property type="molecule type" value="Genomic_DNA"/>
</dbReference>
<keyword evidence="5" id="KW-1185">Reference proteome</keyword>
<feature type="compositionally biased region" description="Pro residues" evidence="2">
    <location>
        <begin position="25"/>
        <end position="34"/>
    </location>
</feature>
<feature type="non-terminal residue" evidence="4">
    <location>
        <position position="1"/>
    </location>
</feature>
<evidence type="ECO:0000256" key="1">
    <source>
        <dbReference type="ARBA" id="ARBA00039658"/>
    </source>
</evidence>
<dbReference type="InterPro" id="IPR050951">
    <property type="entry name" value="Retrovirus_Pol_polyprotein"/>
</dbReference>
<dbReference type="Proteomes" id="UP001529510">
    <property type="component" value="Unassembled WGS sequence"/>
</dbReference>
<dbReference type="AlphaFoldDB" id="A0ABD0NNC8"/>
<feature type="non-terminal residue" evidence="4">
    <location>
        <position position="145"/>
    </location>
</feature>
<evidence type="ECO:0000313" key="5">
    <source>
        <dbReference type="Proteomes" id="UP001529510"/>
    </source>
</evidence>
<dbReference type="Gene3D" id="1.10.340.70">
    <property type="match status" value="1"/>
</dbReference>
<evidence type="ECO:0000259" key="3">
    <source>
        <dbReference type="Pfam" id="PF17921"/>
    </source>
</evidence>
<reference evidence="4 5" key="1">
    <citation type="submission" date="2024-05" db="EMBL/GenBank/DDBJ databases">
        <title>Genome sequencing and assembly of Indian major carp, Cirrhinus mrigala (Hamilton, 1822).</title>
        <authorList>
            <person name="Mohindra V."/>
            <person name="Chowdhury L.M."/>
            <person name="Lal K."/>
            <person name="Jena J.K."/>
        </authorList>
    </citation>
    <scope>NUCLEOTIDE SEQUENCE [LARGE SCALE GENOMIC DNA]</scope>
    <source>
        <strain evidence="4">CM1030</strain>
        <tissue evidence="4">Blood</tissue>
    </source>
</reference>
<dbReference type="PANTHER" id="PTHR37984:SF5">
    <property type="entry name" value="PROTEIN NYNRIN-LIKE"/>
    <property type="match status" value="1"/>
</dbReference>
<organism evidence="4 5">
    <name type="scientific">Cirrhinus mrigala</name>
    <name type="common">Mrigala</name>
    <dbReference type="NCBI Taxonomy" id="683832"/>
    <lineage>
        <taxon>Eukaryota</taxon>
        <taxon>Metazoa</taxon>
        <taxon>Chordata</taxon>
        <taxon>Craniata</taxon>
        <taxon>Vertebrata</taxon>
        <taxon>Euteleostomi</taxon>
        <taxon>Actinopterygii</taxon>
        <taxon>Neopterygii</taxon>
        <taxon>Teleostei</taxon>
        <taxon>Ostariophysi</taxon>
        <taxon>Cypriniformes</taxon>
        <taxon>Cyprinidae</taxon>
        <taxon>Labeoninae</taxon>
        <taxon>Labeonini</taxon>
        <taxon>Cirrhinus</taxon>
    </lineage>
</organism>
<dbReference type="PANTHER" id="PTHR37984">
    <property type="entry name" value="PROTEIN CBG26694"/>
    <property type="match status" value="1"/>
</dbReference>